<dbReference type="GO" id="GO:0070979">
    <property type="term" value="P:protein K11-linked ubiquitination"/>
    <property type="evidence" value="ECO:0007669"/>
    <property type="project" value="TreeGrafter"/>
</dbReference>
<keyword evidence="2" id="KW-0132">Cell division</keyword>
<evidence type="ECO:0000313" key="7">
    <source>
        <dbReference type="EMBL" id="CAG8566932.1"/>
    </source>
</evidence>
<evidence type="ECO:0000256" key="5">
    <source>
        <dbReference type="ARBA" id="ARBA00023306"/>
    </source>
</evidence>
<keyword evidence="8" id="KW-1185">Reference proteome</keyword>
<dbReference type="InterPro" id="IPR004939">
    <property type="entry name" value="APC_su10/DOC_dom"/>
</dbReference>
<accession>A0A9N9BJQ3</accession>
<keyword evidence="5" id="KW-0131">Cell cycle</keyword>
<evidence type="ECO:0000256" key="4">
    <source>
        <dbReference type="ARBA" id="ARBA00022786"/>
    </source>
</evidence>
<dbReference type="PROSITE" id="PS51284">
    <property type="entry name" value="DOC"/>
    <property type="match status" value="1"/>
</dbReference>
<keyword evidence="3" id="KW-0498">Mitosis</keyword>
<protein>
    <submittedName>
        <fullName evidence="7">9010_t:CDS:1</fullName>
    </submittedName>
</protein>
<dbReference type="SUPFAM" id="SSF49785">
    <property type="entry name" value="Galactose-binding domain-like"/>
    <property type="match status" value="1"/>
</dbReference>
<dbReference type="SMART" id="SM01337">
    <property type="entry name" value="APC10"/>
    <property type="match status" value="1"/>
</dbReference>
<keyword evidence="4" id="KW-0833">Ubl conjugation pathway</keyword>
<comment type="similarity">
    <text evidence="1">Belongs to the APC10 family.</text>
</comment>
<evidence type="ECO:0000313" key="8">
    <source>
        <dbReference type="Proteomes" id="UP000789508"/>
    </source>
</evidence>
<proteinExistence type="inferred from homology"/>
<dbReference type="GO" id="GO:0005680">
    <property type="term" value="C:anaphase-promoting complex"/>
    <property type="evidence" value="ECO:0007669"/>
    <property type="project" value="InterPro"/>
</dbReference>
<comment type="caution">
    <text evidence="7">The sequence shown here is derived from an EMBL/GenBank/DDBJ whole genome shotgun (WGS) entry which is preliminary data.</text>
</comment>
<dbReference type="AlphaFoldDB" id="A0A9N9BJQ3"/>
<dbReference type="Pfam" id="PF03256">
    <property type="entry name" value="ANAPC10"/>
    <property type="match status" value="1"/>
</dbReference>
<dbReference type="InterPro" id="IPR016901">
    <property type="entry name" value="APC10/Doc1"/>
</dbReference>
<dbReference type="OrthoDB" id="24948at2759"/>
<evidence type="ECO:0000256" key="2">
    <source>
        <dbReference type="ARBA" id="ARBA00022618"/>
    </source>
</evidence>
<dbReference type="PANTHER" id="PTHR12936:SF0">
    <property type="entry name" value="ANAPHASE-PROMOTING COMPLEX SUBUNIT 10"/>
    <property type="match status" value="1"/>
</dbReference>
<organism evidence="7 8">
    <name type="scientific">Ambispora leptoticha</name>
    <dbReference type="NCBI Taxonomy" id="144679"/>
    <lineage>
        <taxon>Eukaryota</taxon>
        <taxon>Fungi</taxon>
        <taxon>Fungi incertae sedis</taxon>
        <taxon>Mucoromycota</taxon>
        <taxon>Glomeromycotina</taxon>
        <taxon>Glomeromycetes</taxon>
        <taxon>Archaeosporales</taxon>
        <taxon>Ambisporaceae</taxon>
        <taxon>Ambispora</taxon>
    </lineage>
</organism>
<evidence type="ECO:0000256" key="1">
    <source>
        <dbReference type="ARBA" id="ARBA00006762"/>
    </source>
</evidence>
<dbReference type="PANTHER" id="PTHR12936">
    <property type="entry name" value="ANAPHASE-PROMOTING COMPLEX 10"/>
    <property type="match status" value="1"/>
</dbReference>
<dbReference type="Proteomes" id="UP000789508">
    <property type="component" value="Unassembled WGS sequence"/>
</dbReference>
<evidence type="ECO:0000256" key="3">
    <source>
        <dbReference type="ARBA" id="ARBA00022776"/>
    </source>
</evidence>
<dbReference type="GO" id="GO:0051301">
    <property type="term" value="P:cell division"/>
    <property type="evidence" value="ECO:0007669"/>
    <property type="project" value="UniProtKB-KW"/>
</dbReference>
<dbReference type="GO" id="GO:0031145">
    <property type="term" value="P:anaphase-promoting complex-dependent catabolic process"/>
    <property type="evidence" value="ECO:0007669"/>
    <property type="project" value="InterPro"/>
</dbReference>
<evidence type="ECO:0000259" key="6">
    <source>
        <dbReference type="PROSITE" id="PS51284"/>
    </source>
</evidence>
<gene>
    <name evidence="7" type="ORF">ALEPTO_LOCUS6628</name>
</gene>
<name>A0A9N9BJQ3_9GLOM</name>
<dbReference type="Gene3D" id="2.60.120.260">
    <property type="entry name" value="Galactose-binding domain-like"/>
    <property type="match status" value="1"/>
</dbReference>
<reference evidence="7" key="1">
    <citation type="submission" date="2021-06" db="EMBL/GenBank/DDBJ databases">
        <authorList>
            <person name="Kallberg Y."/>
            <person name="Tangrot J."/>
            <person name="Rosling A."/>
        </authorList>
    </citation>
    <scope>NUCLEOTIDE SEQUENCE</scope>
    <source>
        <strain evidence="7">FL130A</strain>
    </source>
</reference>
<feature type="domain" description="DOC" evidence="6">
    <location>
        <begin position="78"/>
        <end position="267"/>
    </location>
</feature>
<dbReference type="EMBL" id="CAJVPS010002376">
    <property type="protein sequence ID" value="CAG8566932.1"/>
    <property type="molecule type" value="Genomic_DNA"/>
</dbReference>
<dbReference type="FunFam" id="2.60.120.260:FF:000122">
    <property type="entry name" value="Anaphase-promoting complex subunit 10"/>
    <property type="match status" value="1"/>
</dbReference>
<dbReference type="InterPro" id="IPR008979">
    <property type="entry name" value="Galactose-bd-like_sf"/>
</dbReference>
<dbReference type="CDD" id="cd08366">
    <property type="entry name" value="APC10"/>
    <property type="match status" value="1"/>
</dbReference>
<sequence>MVAMLKLRVISNEQEASPTKDILPSSACSELPVISQPETGSRQSSASTIETYSDKENDIGSVETNFNNTPSKNIMSRALIRLYPTHPHVQYQNYIQLELREIGSMATWSLSSWKPGNGVENLRDENNMTYWQSDGTQPHLINIQFPKKVYVTQISLYVDYKNDESYTPNKITIKAGTTFSDLQDLRTVELSEPSNWVDIQLSGDSTLSRRSRPVGAYLFQVMIKSNHQNGKDTHIRQVKVFAPKLPTFPDDDSDDEIPFSTPEFEFYATIR</sequence>